<evidence type="ECO:0008006" key="3">
    <source>
        <dbReference type="Google" id="ProtNLM"/>
    </source>
</evidence>
<name>A0A085G602_EWIA3</name>
<comment type="caution">
    <text evidence="1">The sequence shown here is derived from an EMBL/GenBank/DDBJ whole genome shotgun (WGS) entry which is preliminary data.</text>
</comment>
<evidence type="ECO:0000313" key="1">
    <source>
        <dbReference type="EMBL" id="KFC79147.1"/>
    </source>
</evidence>
<dbReference type="Proteomes" id="UP000028640">
    <property type="component" value="Unassembled WGS sequence"/>
</dbReference>
<gene>
    <name evidence="1" type="ORF">GEAM_2953</name>
</gene>
<dbReference type="STRING" id="910964.GEAM_2953"/>
<dbReference type="GeneID" id="78381715"/>
<reference evidence="1 2" key="1">
    <citation type="submission" date="2014-05" db="EMBL/GenBank/DDBJ databases">
        <title>ATOL: Assembling a taxonomically balanced genome-scale reconstruction of the evolutionary history of the Enterobacteriaceae.</title>
        <authorList>
            <person name="Plunkett G.III."/>
            <person name="Neeno-Eckwall E.C."/>
            <person name="Glasner J.D."/>
            <person name="Perna N.T."/>
        </authorList>
    </citation>
    <scope>NUCLEOTIDE SEQUENCE [LARGE SCALE GENOMIC DNA]</scope>
    <source>
        <strain evidence="1 2">ATCC 33852</strain>
    </source>
</reference>
<dbReference type="InterPro" id="IPR019652">
    <property type="entry name" value="DUF2509"/>
</dbReference>
<keyword evidence="2" id="KW-1185">Reference proteome</keyword>
<dbReference type="EMBL" id="JMPJ01000065">
    <property type="protein sequence ID" value="KFC79147.1"/>
    <property type="molecule type" value="Genomic_DNA"/>
</dbReference>
<dbReference type="RefSeq" id="WP_084674129.1">
    <property type="nucleotide sequence ID" value="NZ_JMPJ01000065.1"/>
</dbReference>
<evidence type="ECO:0000313" key="2">
    <source>
        <dbReference type="Proteomes" id="UP000028640"/>
    </source>
</evidence>
<sequence length="173" mass="19286">MTTSAWCIQRQRGSAMMLSVMMMMSLGVILLTNLGQQLADSLALTAHEHRYLTAREQAESSLNWGLSQTWQASASKQWQCQQAEIPIPGQPSQSLHSCIRPSLREGVFLLKGQSVVDKHTRPLVVYQQAKLLGSPDGSRRFTAIAQGWLDFCPESDPNYCDAEERELNHAKGI</sequence>
<dbReference type="AlphaFoldDB" id="A0A085G602"/>
<dbReference type="eggNOG" id="ENOG5032ZF5">
    <property type="taxonomic scope" value="Bacteria"/>
</dbReference>
<dbReference type="OrthoDB" id="7059963at2"/>
<dbReference type="Pfam" id="PF10713">
    <property type="entry name" value="DUF2509"/>
    <property type="match status" value="1"/>
</dbReference>
<proteinExistence type="predicted"/>
<organism evidence="1 2">
    <name type="scientific">Ewingella americana (strain ATCC 33852 / DSM 4580 / CCUG 14506 / JCM 5911 / LMG 7869 / NCTC 12157 / CDC 1468-78)</name>
    <dbReference type="NCBI Taxonomy" id="910964"/>
    <lineage>
        <taxon>Bacteria</taxon>
        <taxon>Pseudomonadati</taxon>
        <taxon>Pseudomonadota</taxon>
        <taxon>Gammaproteobacteria</taxon>
        <taxon>Enterobacterales</taxon>
        <taxon>Yersiniaceae</taxon>
        <taxon>Ewingella</taxon>
    </lineage>
</organism>
<protein>
    <recommendedName>
        <fullName evidence="3">DUF2509 family protein</fullName>
    </recommendedName>
</protein>
<accession>A0A085G602</accession>